<evidence type="ECO:0000259" key="4">
    <source>
        <dbReference type="Pfam" id="PF23099"/>
    </source>
</evidence>
<evidence type="ECO:0000259" key="2">
    <source>
        <dbReference type="Pfam" id="PF07539"/>
    </source>
</evidence>
<dbReference type="Pfam" id="PF23099">
    <property type="entry name" value="UTP20_C"/>
    <property type="match status" value="1"/>
</dbReference>
<dbReference type="GeneID" id="19112470"/>
<dbReference type="SUPFAM" id="SSF48371">
    <property type="entry name" value="ARM repeat"/>
    <property type="match status" value="4"/>
</dbReference>
<dbReference type="InterPro" id="IPR016024">
    <property type="entry name" value="ARM-type_fold"/>
</dbReference>
<feature type="compositionally biased region" description="Basic residues" evidence="1">
    <location>
        <begin position="8"/>
        <end position="30"/>
    </location>
</feature>
<dbReference type="OMA" id="EGLMAMF"/>
<organism evidence="5 6">
    <name type="scientific">Baudoinia panamericana (strain UAMH 10762)</name>
    <name type="common">Angels' share fungus</name>
    <name type="synonym">Baudoinia compniacensis (strain UAMH 10762)</name>
    <dbReference type="NCBI Taxonomy" id="717646"/>
    <lineage>
        <taxon>Eukaryota</taxon>
        <taxon>Fungi</taxon>
        <taxon>Dikarya</taxon>
        <taxon>Ascomycota</taxon>
        <taxon>Pezizomycotina</taxon>
        <taxon>Dothideomycetes</taxon>
        <taxon>Dothideomycetidae</taxon>
        <taxon>Mycosphaerellales</taxon>
        <taxon>Teratosphaeriaceae</taxon>
        <taxon>Baudoinia</taxon>
    </lineage>
</organism>
<dbReference type="OrthoDB" id="360653at2759"/>
<protein>
    <submittedName>
        <fullName evidence="5">Uncharacterized protein</fullName>
    </submittedName>
</protein>
<dbReference type="HOGENOM" id="CLU_000327_0_0_1"/>
<dbReference type="PANTHER" id="PTHR17695:SF11">
    <property type="entry name" value="SMALL SUBUNIT PROCESSOME COMPONENT 20 HOMOLOG"/>
    <property type="match status" value="1"/>
</dbReference>
<dbReference type="InterPro" id="IPR052575">
    <property type="entry name" value="SSU_processome_comp_20"/>
</dbReference>
<feature type="domain" description="U3 small nucleolar RNA-associated protein 20 N-terminal" evidence="2">
    <location>
        <begin position="863"/>
        <end position="1431"/>
    </location>
</feature>
<feature type="region of interest" description="Disordered" evidence="1">
    <location>
        <begin position="1"/>
        <end position="30"/>
    </location>
</feature>
<feature type="compositionally biased region" description="Basic residues" evidence="1">
    <location>
        <begin position="2479"/>
        <end position="2494"/>
    </location>
</feature>
<feature type="compositionally biased region" description="Basic and acidic residues" evidence="1">
    <location>
        <begin position="2451"/>
        <end position="2469"/>
    </location>
</feature>
<evidence type="ECO:0000313" key="6">
    <source>
        <dbReference type="Proteomes" id="UP000011761"/>
    </source>
</evidence>
<dbReference type="InterPro" id="IPR011430">
    <property type="entry name" value="UTP20_N"/>
</dbReference>
<feature type="domain" description="U3 small nucleolar RNA-associated protein 20 C-terminal" evidence="4">
    <location>
        <begin position="2418"/>
        <end position="2495"/>
    </location>
</feature>
<evidence type="ECO:0000256" key="1">
    <source>
        <dbReference type="SAM" id="MobiDB-lite"/>
    </source>
</evidence>
<dbReference type="Proteomes" id="UP000011761">
    <property type="component" value="Unassembled WGS sequence"/>
</dbReference>
<keyword evidence="6" id="KW-1185">Reference proteome</keyword>
<dbReference type="GO" id="GO:0032040">
    <property type="term" value="C:small-subunit processome"/>
    <property type="evidence" value="ECO:0007669"/>
    <property type="project" value="TreeGrafter"/>
</dbReference>
<dbReference type="PANTHER" id="PTHR17695">
    <property type="entry name" value="SMALL SUBUNIT PROCESSOME COMPONENT 20 HOMOLOG"/>
    <property type="match status" value="1"/>
</dbReference>
<feature type="region of interest" description="Disordered" evidence="1">
    <location>
        <begin position="2451"/>
        <end position="2506"/>
    </location>
</feature>
<reference evidence="5 6" key="1">
    <citation type="journal article" date="2012" name="PLoS Pathog.">
        <title>Diverse lifestyles and strategies of plant pathogenesis encoded in the genomes of eighteen Dothideomycetes fungi.</title>
        <authorList>
            <person name="Ohm R.A."/>
            <person name="Feau N."/>
            <person name="Henrissat B."/>
            <person name="Schoch C.L."/>
            <person name="Horwitz B.A."/>
            <person name="Barry K.W."/>
            <person name="Condon B.J."/>
            <person name="Copeland A.C."/>
            <person name="Dhillon B."/>
            <person name="Glaser F."/>
            <person name="Hesse C.N."/>
            <person name="Kosti I."/>
            <person name="LaButti K."/>
            <person name="Lindquist E.A."/>
            <person name="Lucas S."/>
            <person name="Salamov A.A."/>
            <person name="Bradshaw R.E."/>
            <person name="Ciuffetti L."/>
            <person name="Hamelin R.C."/>
            <person name="Kema G.H.J."/>
            <person name="Lawrence C."/>
            <person name="Scott J.A."/>
            <person name="Spatafora J.W."/>
            <person name="Turgeon B.G."/>
            <person name="de Wit P.J.G.M."/>
            <person name="Zhong S."/>
            <person name="Goodwin S.B."/>
            <person name="Grigoriev I.V."/>
        </authorList>
    </citation>
    <scope>NUCLEOTIDE SEQUENCE [LARGE SCALE GENOMIC DNA]</scope>
    <source>
        <strain evidence="5 6">UAMH 10762</strain>
    </source>
</reference>
<dbReference type="InterPro" id="IPR046523">
    <property type="entry name" value="UTP20_dom"/>
</dbReference>
<proteinExistence type="predicted"/>
<evidence type="ECO:0000259" key="3">
    <source>
        <dbReference type="Pfam" id="PF20416"/>
    </source>
</evidence>
<evidence type="ECO:0000313" key="5">
    <source>
        <dbReference type="EMBL" id="EMC95869.1"/>
    </source>
</evidence>
<dbReference type="InterPro" id="IPR057525">
    <property type="entry name" value="UTP20_C"/>
</dbReference>
<sequence>MAGPSSLKARKPSKVVKPKKSKLRSTATTKHHRFQSFSERITKLKIDPVRRRRHAENHDELTDDTASYFGRSLQEWKDLNLSAAFTAFAREVAPFSDNLAMILHHDQKIMQLLVTYIQRGDSLAMEPLLSLLAHFAHDLDARFEQHFQAAISTVAAVASKHTDPAVIEWSFTCLAWLFKYLSRLLVPDLRPLYDLMSPYLGREPQKPFIIRFAAESFSFLLRKAAASYERDSKPLDRIVVHILQDYSTTQYERSAELHRQGIMTLLTESVKSVQSGLHSNGLAILACLLSTCHATSALSKAVVTDLMTGVLTSLIHHTDSESFQPALQLVTAHIQSQTPEDEASLLFASDILFATVAVRKGTRIVDWSLVSATVRELFERAENFPSTGRNVRAKLLALLSIVLMTATMHAVLPLLPLLETAQKDRWTELFPRFCDMCTRLNRDRFQHFVLPALCKYMATEWQCHTDELLLLLPTFPAGLSADKPLVPMEMQVALTERVEHTASKEWDMINLPTTNAALQALKLTKLREDNEQKVASALVRMLQCAVTDAANAPPEWSGFALGVALDFLLDCRIDSYVLSSLWSSLCEASAHLWSLPAYWKSMLRFAKQLKPTLHDDDHVQVLKESLTNALQLPSHDVRQYSLELAGALYDLEGCPVPDVLSTAIAIESTPISLDTSRGISLNIRLLASGLHAVSPGAWIAKAIVTYCFGLLHVRLAQAWEDAIKTLLEICKVHSTCEGTVMALAQTWLEMPSTPCDEQLANTRVLHADSDGFQVVSDFECSNLARMSAVTQQVFEASHAGYLSPQHQLCLLTKRASLATPDSRSQALRVLQAMPYLAEKRSRALVPVLLSWAAGHSAGETSERWNRKDQKALLAVFAQFTNPKALYRAPEVHQALLQLCANGDVEIQRSALKAILTWKDTAVARYEEHLTNLLDDARFREEMATFLQGANEEGAISAEDYERLTPVLLRLLYGRAVAGGKHGQESRRKAVFSAISRFGHTSLELFVDIAITPVTTPGTTFPQAPLRQQLGMLNMLSDLLETIGAGIISLAAKILNAVVPSTVNASKELDVQLTDNEREDVSLLRAVRQSGIHCLVQLYGYMPELAVNCSEAAAIILDELVAPRLPKFATENSQSVSGLLRLFSAWAASPQSAQLLAGPNLLARLAELLREPAVKTEVCVFVLRDIVGHLLQDTVEPSILAPHVSDLVKSIGVVLGSALERDLLDASVAVLIRLADRINDKGQAQEVIDVCCALLTKTTKLVSPGIKAGLLRTLMPLLESSNNTPDIKLFAAVSGLLSRFSDAASRSLVLEVLSKLCLVDPKLQMSTEICADLNAQSVRLDNADYERRERGFTNVLKNWQSLTPHQWLPVVHTCLFYIRDAEDLVNRASAAQALTLFVDAAAASKAGETQAFHALAQDPLVRGIQFGMQQQSEVVRAEYVRLLGHVTAKLPNLPAVSDLAHLVPDGDGEASFFSGVLHIQHHPRLLALDRLASAAPHISSSNTTKLFLPLLEHFIFDQAEGDRARNLADRTITTIRALAASLTWPVYRSTFKRYISYVSSKEGLEKTVLRLLGALVDALASKPPQAANSDENIASGKAQTVMRDFLPPLQQYLHRKDESTVDRRMPVAVTIVKLLLLLPEDEMASRLPAILTDVAHVLRSRRQEARDETRKTLASILALIGPQYLGFMLKELSSALRSGYQLHVLSYTVHSLLISLTATDNCMPGDLDHCLPDLMAIIMDDIFGITGQEKDAEEYKSGMKEVKSSKSYDTMELLAKLTQLNKLGVLVQPLRALLAEKLDSRMSKKVDELLNRLRKGVDQNPAASSRDLLVFCHEIVRLVYAEQNRPVIDQVMPAYKVRKYLVQAESARKSGGRGATTSQMYKLVSFALNLVRKVVRRHEDLLTPVNMAGFLSMAGDALVQGEEEVRLAAMRLLATVIKVPLARIDGDALVYVKEAVAIIKGASDIHSDFAKAAVELVTAVLRERRSVTVKDTDVAVILKALKADIDEPDQQGTIYKFLRAVVGRKIIITEMYELMDEVGKVMVTNPDRSIRESARSAYLQFVMEYPQGKDRWKKQTAFLIENLRYQHATGRQSLLELLHQLLAKLSDERLEPLAMTLFVSLIPVRVSDGDVACQQMAGLLIAKLFERAEKESLESFSSLMTKWLDNDEKPMLAVAALQCWQTYLQARRDVSTAQLEQLRDRLAGFLKSEDIEVGPQLLQAVLDTVSTLADSASSTIFAAKSTTIWESITGQWLEVSQTDIQQQASKLLEIYFAHFARSNKDAGLSSIPLKGSYGLSLDEDGLCSICRTLLQVLHGSEADSLLESVTRNLAFVGRVLSASGLTWKDNGAADGDSGAPSALSYLLRQLSFIVRQDLPAKNRIAATQCLVLIIKHLDEISDVQTLLRPLYTLTDTSVSYAQDQAHVDLIDKARELLDLVQSKVGSEKYISALGETRNEATARRDERRQKRKLEAVSAPERWAREKKRKHDAQKARKKVKGAEMAGRRRGW</sequence>
<dbReference type="GO" id="GO:0030686">
    <property type="term" value="C:90S preribosome"/>
    <property type="evidence" value="ECO:0007669"/>
    <property type="project" value="TreeGrafter"/>
</dbReference>
<name>M2N9R6_BAUPA</name>
<dbReference type="KEGG" id="bcom:BAUCODRAFT_34636"/>
<dbReference type="EMBL" id="KB445556">
    <property type="protein sequence ID" value="EMC95869.1"/>
    <property type="molecule type" value="Genomic_DNA"/>
</dbReference>
<dbReference type="Pfam" id="PF20416">
    <property type="entry name" value="UTP20"/>
    <property type="match status" value="1"/>
</dbReference>
<dbReference type="eggNOG" id="KOG1823">
    <property type="taxonomic scope" value="Eukaryota"/>
</dbReference>
<dbReference type="STRING" id="717646.M2N9R6"/>
<feature type="domain" description="U3 small nucleolar RNA-associated protein 20" evidence="3">
    <location>
        <begin position="1615"/>
        <end position="1835"/>
    </location>
</feature>
<dbReference type="Pfam" id="PF07539">
    <property type="entry name" value="UTP20_N"/>
    <property type="match status" value="1"/>
</dbReference>
<gene>
    <name evidence="5" type="ORF">BAUCODRAFT_34636</name>
</gene>
<accession>M2N9R6</accession>
<dbReference type="RefSeq" id="XP_007676819.1">
    <property type="nucleotide sequence ID" value="XM_007678629.1"/>
</dbReference>